<accession>A0AA52EBI7</accession>
<protein>
    <submittedName>
        <fullName evidence="6">Isoprenylcysteine carboxylmethyltransferase family protein</fullName>
        <ecNumber evidence="6">2.1.1.100</ecNumber>
        <ecNumber evidence="6">2.1.1.334</ecNumber>
    </submittedName>
</protein>
<feature type="transmembrane region" description="Helical" evidence="5">
    <location>
        <begin position="90"/>
        <end position="116"/>
    </location>
</feature>
<dbReference type="PANTHER" id="PTHR12714:SF24">
    <property type="entry name" value="SLR1182 PROTEIN"/>
    <property type="match status" value="1"/>
</dbReference>
<dbReference type="EC" id="2.1.1.334" evidence="6"/>
<evidence type="ECO:0000256" key="2">
    <source>
        <dbReference type="ARBA" id="ARBA00022692"/>
    </source>
</evidence>
<dbReference type="EMBL" id="CP123872">
    <property type="protein sequence ID" value="WND01786.1"/>
    <property type="molecule type" value="Genomic_DNA"/>
</dbReference>
<dbReference type="KEGG" id="tmk:QGN29_09495"/>
<keyword evidence="6" id="KW-0808">Transferase</keyword>
<keyword evidence="4 5" id="KW-0472">Membrane</keyword>
<comment type="subcellular location">
    <subcellularLocation>
        <location evidence="1">Endomembrane system</location>
        <topology evidence="1">Multi-pass membrane protein</topology>
    </subcellularLocation>
</comment>
<feature type="transmembrane region" description="Helical" evidence="5">
    <location>
        <begin position="41"/>
        <end position="60"/>
    </location>
</feature>
<organism evidence="6 7">
    <name type="scientific">Temperatibacter marinus</name>
    <dbReference type="NCBI Taxonomy" id="1456591"/>
    <lineage>
        <taxon>Bacteria</taxon>
        <taxon>Pseudomonadati</taxon>
        <taxon>Pseudomonadota</taxon>
        <taxon>Alphaproteobacteria</taxon>
        <taxon>Kordiimonadales</taxon>
        <taxon>Temperatibacteraceae</taxon>
        <taxon>Temperatibacter</taxon>
    </lineage>
</organism>
<keyword evidence="2 5" id="KW-0812">Transmembrane</keyword>
<dbReference type="RefSeq" id="WP_310797616.1">
    <property type="nucleotide sequence ID" value="NZ_CP123872.1"/>
</dbReference>
<dbReference type="InterPro" id="IPR007318">
    <property type="entry name" value="Phopholipid_MeTrfase"/>
</dbReference>
<evidence type="ECO:0000256" key="5">
    <source>
        <dbReference type="SAM" id="Phobius"/>
    </source>
</evidence>
<evidence type="ECO:0000313" key="7">
    <source>
        <dbReference type="Proteomes" id="UP001268683"/>
    </source>
</evidence>
<evidence type="ECO:0000256" key="4">
    <source>
        <dbReference type="ARBA" id="ARBA00023136"/>
    </source>
</evidence>
<dbReference type="Pfam" id="PF04191">
    <property type="entry name" value="PEMT"/>
    <property type="match status" value="1"/>
</dbReference>
<dbReference type="EC" id="2.1.1.100" evidence="6"/>
<dbReference type="GO" id="GO:0032259">
    <property type="term" value="P:methylation"/>
    <property type="evidence" value="ECO:0007669"/>
    <property type="project" value="UniProtKB-KW"/>
</dbReference>
<dbReference type="GO" id="GO:0004671">
    <property type="term" value="F:protein C-terminal S-isoprenylcysteine carboxyl O-methyltransferase activity"/>
    <property type="evidence" value="ECO:0007669"/>
    <property type="project" value="UniProtKB-EC"/>
</dbReference>
<dbReference type="PANTHER" id="PTHR12714">
    <property type="entry name" value="PROTEIN-S ISOPRENYLCYSTEINE O-METHYLTRANSFERASE"/>
    <property type="match status" value="1"/>
</dbReference>
<evidence type="ECO:0000256" key="3">
    <source>
        <dbReference type="ARBA" id="ARBA00022989"/>
    </source>
</evidence>
<feature type="transmembrane region" description="Helical" evidence="5">
    <location>
        <begin position="12"/>
        <end position="29"/>
    </location>
</feature>
<dbReference type="Proteomes" id="UP001268683">
    <property type="component" value="Chromosome"/>
</dbReference>
<keyword evidence="3 5" id="KW-1133">Transmembrane helix</keyword>
<keyword evidence="7" id="KW-1185">Reference proteome</keyword>
<gene>
    <name evidence="6" type="ORF">QGN29_09495</name>
</gene>
<sequence length="151" mass="17040">MSKINSRFKGKLVPPVILLLCALFIIAVKKFTITTPIYPEYGNALVLLGIITMVTAALQFRRAQTPLVPGTTASQIVDSGIFNLSRNPMYLGMLFMLLGGSWMSGSLLSTLAPLYFVAHIEKNFIENEEEFLEELFGDTYKAYKKRVRRWI</sequence>
<name>A0AA52EBI7_9PROT</name>
<dbReference type="Gene3D" id="1.20.120.1630">
    <property type="match status" value="1"/>
</dbReference>
<proteinExistence type="predicted"/>
<keyword evidence="6" id="KW-0489">Methyltransferase</keyword>
<evidence type="ECO:0000313" key="6">
    <source>
        <dbReference type="EMBL" id="WND01786.1"/>
    </source>
</evidence>
<dbReference type="GO" id="GO:0012505">
    <property type="term" value="C:endomembrane system"/>
    <property type="evidence" value="ECO:0007669"/>
    <property type="project" value="UniProtKB-SubCell"/>
</dbReference>
<reference evidence="6" key="1">
    <citation type="submission" date="2023-04" db="EMBL/GenBank/DDBJ databases">
        <title>Complete genome sequence of Temperatibacter marinus.</title>
        <authorList>
            <person name="Rong J.-C."/>
            <person name="Yi M.-L."/>
            <person name="Zhao Q."/>
        </authorList>
    </citation>
    <scope>NUCLEOTIDE SEQUENCE</scope>
    <source>
        <strain evidence="6">NBRC 110045</strain>
    </source>
</reference>
<evidence type="ECO:0000256" key="1">
    <source>
        <dbReference type="ARBA" id="ARBA00004127"/>
    </source>
</evidence>
<dbReference type="AlphaFoldDB" id="A0AA52EBI7"/>